<sequence>MGKEKKVDELFLGDVWLNHPVMASDTGRLKMQLRINLYLD</sequence>
<name>U2C588_9BACE</name>
<evidence type="ECO:0000313" key="1">
    <source>
        <dbReference type="EMBL" id="ERI85649.1"/>
    </source>
</evidence>
<dbReference type="AlphaFoldDB" id="U2C588"/>
<accession>U2C588</accession>
<protein>
    <submittedName>
        <fullName evidence="1">Uncharacterized protein</fullName>
    </submittedName>
</protein>
<proteinExistence type="predicted"/>
<comment type="caution">
    <text evidence="1">The sequence shown here is derived from an EMBL/GenBank/DDBJ whole genome shotgun (WGS) entry which is preliminary data.</text>
</comment>
<gene>
    <name evidence="1" type="ORF">HMPREF1981_01519</name>
</gene>
<dbReference type="HOGENOM" id="CLU_3285213_0_0_10"/>
<evidence type="ECO:0000313" key="2">
    <source>
        <dbReference type="Proteomes" id="UP000016496"/>
    </source>
</evidence>
<dbReference type="PATRIC" id="fig|1321819.3.peg.1397"/>
<dbReference type="EMBL" id="AWSV01000083">
    <property type="protein sequence ID" value="ERI85649.1"/>
    <property type="molecule type" value="Genomic_DNA"/>
</dbReference>
<reference evidence="1 2" key="1">
    <citation type="submission" date="2013-08" db="EMBL/GenBank/DDBJ databases">
        <authorList>
            <person name="Weinstock G."/>
            <person name="Sodergren E."/>
            <person name="Wylie T."/>
            <person name="Fulton L."/>
            <person name="Fulton R."/>
            <person name="Fronick C."/>
            <person name="O'Laughlin M."/>
            <person name="Godfrey J."/>
            <person name="Miner T."/>
            <person name="Herter B."/>
            <person name="Appelbaum E."/>
            <person name="Cordes M."/>
            <person name="Lek S."/>
            <person name="Wollam A."/>
            <person name="Pepin K.H."/>
            <person name="Palsikar V.B."/>
            <person name="Mitreva M."/>
            <person name="Wilson R.K."/>
        </authorList>
    </citation>
    <scope>NUCLEOTIDE SEQUENCE [LARGE SCALE GENOMIC DNA]</scope>
    <source>
        <strain evidence="1 2">F0041</strain>
    </source>
</reference>
<organism evidence="1 2">
    <name type="scientific">Bacteroides pyogenes F0041</name>
    <dbReference type="NCBI Taxonomy" id="1321819"/>
    <lineage>
        <taxon>Bacteria</taxon>
        <taxon>Pseudomonadati</taxon>
        <taxon>Bacteroidota</taxon>
        <taxon>Bacteroidia</taxon>
        <taxon>Bacteroidales</taxon>
        <taxon>Bacteroidaceae</taxon>
        <taxon>Bacteroides</taxon>
    </lineage>
</organism>
<dbReference type="Proteomes" id="UP000016496">
    <property type="component" value="Unassembled WGS sequence"/>
</dbReference>